<dbReference type="PANTHER" id="PTHR10811">
    <property type="entry name" value="FRINGE-RELATED"/>
    <property type="match status" value="1"/>
</dbReference>
<dbReference type="FunFam" id="3.90.550.50:FF:000026">
    <property type="entry name" value="Glycoprotein-N-acetylgalactosamine 3-beta-galactosyltransferase 1"/>
    <property type="match status" value="1"/>
</dbReference>
<keyword evidence="1" id="KW-0812">Transmembrane</keyword>
<dbReference type="Gene3D" id="3.90.550.50">
    <property type="match status" value="1"/>
</dbReference>
<keyword evidence="1" id="KW-0472">Membrane</keyword>
<dbReference type="OMA" id="TYSAWNK"/>
<proteinExistence type="predicted"/>
<protein>
    <submittedName>
        <fullName evidence="2">Uncharacterized protein</fullName>
    </submittedName>
</protein>
<dbReference type="EMBL" id="CM035426">
    <property type="protein sequence ID" value="KAH7314396.1"/>
    <property type="molecule type" value="Genomic_DNA"/>
</dbReference>
<evidence type="ECO:0000313" key="3">
    <source>
        <dbReference type="Proteomes" id="UP000825935"/>
    </source>
</evidence>
<dbReference type="OrthoDB" id="421979at2759"/>
<feature type="transmembrane region" description="Helical" evidence="1">
    <location>
        <begin position="21"/>
        <end position="45"/>
    </location>
</feature>
<reference evidence="2" key="1">
    <citation type="submission" date="2021-08" db="EMBL/GenBank/DDBJ databases">
        <title>WGS assembly of Ceratopteris richardii.</title>
        <authorList>
            <person name="Marchant D.B."/>
            <person name="Chen G."/>
            <person name="Jenkins J."/>
            <person name="Shu S."/>
            <person name="Leebens-Mack J."/>
            <person name="Grimwood J."/>
            <person name="Schmutz J."/>
            <person name="Soltis P."/>
            <person name="Soltis D."/>
            <person name="Chen Z.-H."/>
        </authorList>
    </citation>
    <scope>NUCLEOTIDE SEQUENCE</scope>
    <source>
        <strain evidence="2">Whitten #5841</strain>
        <tissue evidence="2">Leaf</tissue>
    </source>
</reference>
<dbReference type="Proteomes" id="UP000825935">
    <property type="component" value="Chromosome 21"/>
</dbReference>
<dbReference type="InterPro" id="IPR006740">
    <property type="entry name" value="DUF604"/>
</dbReference>
<keyword evidence="1" id="KW-1133">Transmembrane helix</keyword>
<accession>A0A8T2S8S8</accession>
<dbReference type="AlphaFoldDB" id="A0A8T2S8S8"/>
<name>A0A8T2S8S8_CERRI</name>
<gene>
    <name evidence="2" type="ORF">KP509_21G001800</name>
</gene>
<keyword evidence="3" id="KW-1185">Reference proteome</keyword>
<organism evidence="2 3">
    <name type="scientific">Ceratopteris richardii</name>
    <name type="common">Triangle waterfern</name>
    <dbReference type="NCBI Taxonomy" id="49495"/>
    <lineage>
        <taxon>Eukaryota</taxon>
        <taxon>Viridiplantae</taxon>
        <taxon>Streptophyta</taxon>
        <taxon>Embryophyta</taxon>
        <taxon>Tracheophyta</taxon>
        <taxon>Polypodiopsida</taxon>
        <taxon>Polypodiidae</taxon>
        <taxon>Polypodiales</taxon>
        <taxon>Pteridineae</taxon>
        <taxon>Pteridaceae</taxon>
        <taxon>Parkerioideae</taxon>
        <taxon>Ceratopteris</taxon>
    </lineage>
</organism>
<evidence type="ECO:0000256" key="1">
    <source>
        <dbReference type="SAM" id="Phobius"/>
    </source>
</evidence>
<evidence type="ECO:0000313" key="2">
    <source>
        <dbReference type="EMBL" id="KAH7314396.1"/>
    </source>
</evidence>
<comment type="caution">
    <text evidence="2">The sequence shown here is derived from an EMBL/GenBank/DDBJ whole genome shotgun (WGS) entry which is preliminary data.</text>
</comment>
<sequence length="509" mass="58523">MLFYHSQSFMNLNRNNRQHHVKLKTVFFTAALLSVVTLAWVFLIFDRNLYCLNHHQSSHSVSSIFPWEPTDSENLVNRTSLPASWKSNGSYTRRDLKMRHILFGIAGSAQLWPFRKEYVKLWWRPAEMRGFVWLEELARDQENELLPPIKVSEDVGNFSYTNPAGHPSGIRIARIVQEAFRLNLPDIRWFVMGDDDTFFAPDNLLEVLRKYDHNDMFYIGNPSESHSSNTYFSHGMAFGGGGIAISYPLAKALSNVLDECLERYPFLFGSDDRLHACISELGVPLTKEAGFHQFDIHGDAFGLMAAHPIAPFVSMHHLDEVGRFFPGYSALDGLHRLANALRTEPGSFLQQCICYDRRNKVTFSISIGYVVQVYLYVLLPKDLGRPEITFKAWNKKDGRGEFDLDTRSAIKSRCNKPLLFYLDTINHQGSDVVSTYKLDPSTVRRRWRLLCSSIPPYLNPVQQIHISSKPMTEHWYKVPRRQCCKITYVKGYELGITVQHCQRGNGRVT</sequence>
<dbReference type="Pfam" id="PF04646">
    <property type="entry name" value="DUF604"/>
    <property type="match status" value="1"/>
</dbReference>